<dbReference type="PANTHER" id="PTHR42883">
    <property type="entry name" value="GLUCOSE-1-PHOSPHATE THYMIDYLTRANSFERASE"/>
    <property type="match status" value="1"/>
</dbReference>
<dbReference type="InterPro" id="IPR005908">
    <property type="entry name" value="G1P_thy_trans_l"/>
</dbReference>
<feature type="domain" description="Nucleotidyl transferase" evidence="1">
    <location>
        <begin position="2"/>
        <end position="236"/>
    </location>
</feature>
<name>A0A3G1A6G6_9CREN</name>
<keyword evidence="2" id="KW-0808">Transferase</keyword>
<dbReference type="Gene3D" id="2.160.10.10">
    <property type="entry name" value="Hexapeptide repeat proteins"/>
    <property type="match status" value="1"/>
</dbReference>
<protein>
    <submittedName>
        <fullName evidence="2">Glucose-1-phosphate thymidylyltransferase</fullName>
        <ecNumber evidence="2">2.7.7.24</ecNumber>
    </submittedName>
</protein>
<dbReference type="Pfam" id="PF00483">
    <property type="entry name" value="NTP_transferase"/>
    <property type="match status" value="1"/>
</dbReference>
<dbReference type="GO" id="GO:0008879">
    <property type="term" value="F:glucose-1-phosphate thymidylyltransferase activity"/>
    <property type="evidence" value="ECO:0007669"/>
    <property type="project" value="UniProtKB-EC"/>
</dbReference>
<evidence type="ECO:0000259" key="1">
    <source>
        <dbReference type="Pfam" id="PF00483"/>
    </source>
</evidence>
<dbReference type="EC" id="2.7.7.24" evidence="2"/>
<sequence length="356" mass="39353">MKGVVLHGGLGTRLRPLTHTGPKQLLRIAGKPVSQWVLEDLREAGVRDVAIILGNLAPERVVEYYGDGSWLGLNLTYIYQGYPYGLAHAVYLARDFVGDEPFVVYLGDNVILEGITHFAKKFEETDAEAMVLLTEVENPQRFGVAKFQDGRLVGFIEKPKIPPSTLALVGIYFFRSPKVFGVIESLRPSWRGELEITDALQGLIDRGLKVEYGVIRGWWKDTGTPQDILEANRLLLDAKYREKVVKGQVQASSVEGRVYIEEGAAIRNSTVRGPAFIGSGTVIEDSYIGPYTSIGRNCKFTRVEAENSVFMDGVQLEDIPERITDSIIGAEAIIRSNSSKPKGLKLIVGEKSVIEI</sequence>
<dbReference type="EMBL" id="CP007493">
    <property type="protein sequence ID" value="AJB41728.1"/>
    <property type="molecule type" value="Genomic_DNA"/>
</dbReference>
<dbReference type="CDD" id="cd04189">
    <property type="entry name" value="G1P_TT_long"/>
    <property type="match status" value="1"/>
</dbReference>
<dbReference type="STRING" id="697581.TCARB_0672"/>
<dbReference type="Proteomes" id="UP000266720">
    <property type="component" value="Chromosome"/>
</dbReference>
<dbReference type="Gene3D" id="3.90.550.10">
    <property type="entry name" value="Spore Coat Polysaccharide Biosynthesis Protein SpsA, Chain A"/>
    <property type="match status" value="1"/>
</dbReference>
<dbReference type="KEGG" id="tcb:TCARB_0672"/>
<organism evidence="2 3">
    <name type="scientific">Thermofilum adornatum 1505</name>
    <dbReference type="NCBI Taxonomy" id="697581"/>
    <lineage>
        <taxon>Archaea</taxon>
        <taxon>Thermoproteota</taxon>
        <taxon>Thermoprotei</taxon>
        <taxon>Thermofilales</taxon>
        <taxon>Thermofilaceae</taxon>
        <taxon>Thermofilum</taxon>
    </lineage>
</organism>
<dbReference type="InterPro" id="IPR005835">
    <property type="entry name" value="NTP_transferase_dom"/>
</dbReference>
<dbReference type="InterPro" id="IPR029044">
    <property type="entry name" value="Nucleotide-diphossugar_trans"/>
</dbReference>
<dbReference type="GeneID" id="25406114"/>
<dbReference type="AlphaFoldDB" id="A0A3G1A6G6"/>
<dbReference type="NCBIfam" id="TIGR01208">
    <property type="entry name" value="rmlA_long"/>
    <property type="match status" value="1"/>
</dbReference>
<accession>A0A3G1A6G6</accession>
<keyword evidence="2" id="KW-0548">Nucleotidyltransferase</keyword>
<dbReference type="SUPFAM" id="SSF53448">
    <property type="entry name" value="Nucleotide-diphospho-sugar transferases"/>
    <property type="match status" value="1"/>
</dbReference>
<gene>
    <name evidence="2" type="ORF">TCARB_0672</name>
</gene>
<evidence type="ECO:0000313" key="2">
    <source>
        <dbReference type="EMBL" id="AJB41728.1"/>
    </source>
</evidence>
<reference evidence="3" key="1">
    <citation type="book" date="2010" name="EXTREMOPHILES" publisher="0:0-0">
        <title>Complete genome sequences of ten hyperthermophilic archaea reveal their metabolic capabilities and possible ecological roles.</title>
        <editorList>
            <person name="?"/>
        </editorList>
        <authorList>
            <person name="Ravin N.V."/>
            <person name="Mardanov A.V."/>
            <person name="Bonch-Osmolovskaya E.A."/>
            <person name="Skryabin K.G."/>
        </authorList>
    </citation>
    <scope>NUCLEOTIDE SEQUENCE [LARGE SCALE GENOMIC DNA]</scope>
    <source>
        <strain evidence="3">1505</strain>
    </source>
</reference>
<dbReference type="RefSeq" id="WP_020963232.1">
    <property type="nucleotide sequence ID" value="NZ_CP007493.1"/>
</dbReference>
<dbReference type="PANTHER" id="PTHR42883:SF2">
    <property type="entry name" value="THYMIDYLYLTRANSFERASE"/>
    <property type="match status" value="1"/>
</dbReference>
<proteinExistence type="predicted"/>
<evidence type="ECO:0000313" key="3">
    <source>
        <dbReference type="Proteomes" id="UP000266720"/>
    </source>
</evidence>
<dbReference type="GeneID" id="16574231"/>